<proteinExistence type="inferred from homology"/>
<dbReference type="GO" id="GO:0046872">
    <property type="term" value="F:metal ion binding"/>
    <property type="evidence" value="ECO:0007669"/>
    <property type="project" value="UniProtKB-KW"/>
</dbReference>
<dbReference type="Pfam" id="PF00107">
    <property type="entry name" value="ADH_zinc_N"/>
    <property type="match status" value="1"/>
</dbReference>
<dbReference type="GO" id="GO:0016491">
    <property type="term" value="F:oxidoreductase activity"/>
    <property type="evidence" value="ECO:0007669"/>
    <property type="project" value="UniProtKB-KW"/>
</dbReference>
<dbReference type="Gene3D" id="3.40.50.720">
    <property type="entry name" value="NAD(P)-binding Rossmann-like Domain"/>
    <property type="match status" value="1"/>
</dbReference>
<evidence type="ECO:0000259" key="6">
    <source>
        <dbReference type="Pfam" id="PF00107"/>
    </source>
</evidence>
<dbReference type="AlphaFoldDB" id="A0A917W8Y9"/>
<keyword evidence="4" id="KW-0862">Zinc</keyword>
<evidence type="ECO:0000256" key="2">
    <source>
        <dbReference type="ARBA" id="ARBA00008072"/>
    </source>
</evidence>
<dbReference type="PANTHER" id="PTHR43350">
    <property type="entry name" value="NAD-DEPENDENT ALCOHOL DEHYDROGENASE"/>
    <property type="match status" value="1"/>
</dbReference>
<dbReference type="SUPFAM" id="SSF50129">
    <property type="entry name" value="GroES-like"/>
    <property type="match status" value="1"/>
</dbReference>
<evidence type="ECO:0000256" key="5">
    <source>
        <dbReference type="ARBA" id="ARBA00023002"/>
    </source>
</evidence>
<dbReference type="FunFam" id="3.40.50.720:FF:000003">
    <property type="entry name" value="S-(hydroxymethyl)glutathione dehydrogenase"/>
    <property type="match status" value="1"/>
</dbReference>
<dbReference type="PANTHER" id="PTHR43350:SF2">
    <property type="entry name" value="GROES-LIKE ZINC-BINDING ALCOHOL DEHYDROGENASE FAMILY PROTEIN"/>
    <property type="match status" value="1"/>
</dbReference>
<gene>
    <name evidence="7" type="primary">areB</name>
    <name evidence="7" type="ORF">GCM10011575_47510</name>
</gene>
<comment type="cofactor">
    <cofactor evidence="1">
        <name>Zn(2+)</name>
        <dbReference type="ChEBI" id="CHEBI:29105"/>
    </cofactor>
</comment>
<organism evidence="7 8">
    <name type="scientific">Microlunatus endophyticus</name>
    <dbReference type="NCBI Taxonomy" id="1716077"/>
    <lineage>
        <taxon>Bacteria</taxon>
        <taxon>Bacillati</taxon>
        <taxon>Actinomycetota</taxon>
        <taxon>Actinomycetes</taxon>
        <taxon>Propionibacteriales</taxon>
        <taxon>Propionibacteriaceae</taxon>
        <taxon>Microlunatus</taxon>
    </lineage>
</organism>
<keyword evidence="5" id="KW-0560">Oxidoreductase</keyword>
<comment type="similarity">
    <text evidence="2">Belongs to the zinc-containing alcohol dehydrogenase family.</text>
</comment>
<evidence type="ECO:0000256" key="4">
    <source>
        <dbReference type="ARBA" id="ARBA00022833"/>
    </source>
</evidence>
<protein>
    <submittedName>
        <fullName evidence="7">Aryl-alcohol dehydrogenase</fullName>
    </submittedName>
</protein>
<comment type="caution">
    <text evidence="7">The sequence shown here is derived from an EMBL/GenBank/DDBJ whole genome shotgun (WGS) entry which is preliminary data.</text>
</comment>
<keyword evidence="3" id="KW-0479">Metal-binding</keyword>
<feature type="domain" description="Alcohol dehydrogenase-like C-terminal" evidence="6">
    <location>
        <begin position="124"/>
        <end position="252"/>
    </location>
</feature>
<dbReference type="InterPro" id="IPR036291">
    <property type="entry name" value="NAD(P)-bd_dom_sf"/>
</dbReference>
<sequence length="293" mass="29388">MAGLVVGDNVALSFTSCGRCHNCLAGRGAYCIHFGALNVGGTRPDGSTTLIDSSGAPVHGNFFGQSSFATHAIATAANAVKLPDGAPVDISGPLGCGIQTGAGTVLNSLAVPAGASIVISGTGAVGLSGIMGAKIAGATTIIAVDLVDGRLEFAKTLGATHIINSKNEDLAKQVIQITGGGADYAFDTTGAAEVIESLVKATTYGAKIALVGASKPGSTIPLALVSASGRTVIGAIEGDAVPQNFIPQLLDLHRAGQFPFDRLITSYPFEQLNQAISDTATGKTVKALLVMPK</sequence>
<keyword evidence="8" id="KW-1185">Reference proteome</keyword>
<evidence type="ECO:0000313" key="7">
    <source>
        <dbReference type="EMBL" id="GGL83666.1"/>
    </source>
</evidence>
<dbReference type="Proteomes" id="UP000613840">
    <property type="component" value="Unassembled WGS sequence"/>
</dbReference>
<reference evidence="7" key="2">
    <citation type="submission" date="2020-09" db="EMBL/GenBank/DDBJ databases">
        <authorList>
            <person name="Sun Q."/>
            <person name="Zhou Y."/>
        </authorList>
    </citation>
    <scope>NUCLEOTIDE SEQUENCE</scope>
    <source>
        <strain evidence="7">CGMCC 4.7306</strain>
    </source>
</reference>
<name>A0A917W8Y9_9ACTN</name>
<reference evidence="7" key="1">
    <citation type="journal article" date="2014" name="Int. J. Syst. Evol. Microbiol.">
        <title>Complete genome sequence of Corynebacterium casei LMG S-19264T (=DSM 44701T), isolated from a smear-ripened cheese.</title>
        <authorList>
            <consortium name="US DOE Joint Genome Institute (JGI-PGF)"/>
            <person name="Walter F."/>
            <person name="Albersmeier A."/>
            <person name="Kalinowski J."/>
            <person name="Ruckert C."/>
        </authorList>
    </citation>
    <scope>NUCLEOTIDE SEQUENCE</scope>
    <source>
        <strain evidence="7">CGMCC 4.7306</strain>
    </source>
</reference>
<evidence type="ECO:0000256" key="1">
    <source>
        <dbReference type="ARBA" id="ARBA00001947"/>
    </source>
</evidence>
<dbReference type="SUPFAM" id="SSF51735">
    <property type="entry name" value="NAD(P)-binding Rossmann-fold domains"/>
    <property type="match status" value="1"/>
</dbReference>
<evidence type="ECO:0000313" key="8">
    <source>
        <dbReference type="Proteomes" id="UP000613840"/>
    </source>
</evidence>
<dbReference type="Gene3D" id="3.90.180.10">
    <property type="entry name" value="Medium-chain alcohol dehydrogenases, catalytic domain"/>
    <property type="match status" value="1"/>
</dbReference>
<dbReference type="CDD" id="cd08278">
    <property type="entry name" value="benzyl_alcohol_DH"/>
    <property type="match status" value="1"/>
</dbReference>
<evidence type="ECO:0000256" key="3">
    <source>
        <dbReference type="ARBA" id="ARBA00022723"/>
    </source>
</evidence>
<dbReference type="EMBL" id="BMMZ01000022">
    <property type="protein sequence ID" value="GGL83666.1"/>
    <property type="molecule type" value="Genomic_DNA"/>
</dbReference>
<accession>A0A917W8Y9</accession>
<dbReference type="InterPro" id="IPR013149">
    <property type="entry name" value="ADH-like_C"/>
</dbReference>
<dbReference type="InterPro" id="IPR011032">
    <property type="entry name" value="GroES-like_sf"/>
</dbReference>